<keyword evidence="5 6" id="KW-0472">Membrane</keyword>
<dbReference type="PANTHER" id="PTHR31632">
    <property type="entry name" value="IRON TRANSPORTER FTH1"/>
    <property type="match status" value="1"/>
</dbReference>
<evidence type="ECO:0000256" key="2">
    <source>
        <dbReference type="ARBA" id="ARBA00008333"/>
    </source>
</evidence>
<dbReference type="GO" id="GO:0015093">
    <property type="term" value="F:ferrous iron transmembrane transporter activity"/>
    <property type="evidence" value="ECO:0007669"/>
    <property type="project" value="TreeGrafter"/>
</dbReference>
<dbReference type="EMBL" id="JAGIYQ010000007">
    <property type="protein sequence ID" value="MBP0725865.1"/>
    <property type="molecule type" value="Genomic_DNA"/>
</dbReference>
<evidence type="ECO:0000313" key="7">
    <source>
        <dbReference type="EMBL" id="MBP0725865.1"/>
    </source>
</evidence>
<feature type="transmembrane region" description="Helical" evidence="6">
    <location>
        <begin position="460"/>
        <end position="481"/>
    </location>
</feature>
<name>A0A940NQE5_9BACI</name>
<sequence>MKKIITTFILCLLIYFSGTPIHSIFAESKEQQDVLSYIGDALTESKQGNLSKVEQDLLSIQIIIKNQPKTKNLQKVVSKSIDALHHNKIDDVNYDLRLIATETEKWISKTTDKKQVDSNKIYFLTSDVNSILSYSKVGNWDGAKAAYKQFEHHWYTVENSIRSANIGLYGSIESKMLTARASLFTDKPVYQNVQTSFISLKNAFVKPDQVVNGSKNVSLTKSIEIINRTLESIQQNKRVEALQSFKEFVEDWPYVEGEVQSHSMELYHQIENDTTVAMSQLSNPAKLIEAKKTIKALLSNLNKASEKASYSMIDAGTIVFREGLEALIIIAALLAIATKNKNQSAKKWIFLGGIFGIIASLLAGLAFKFFLSKVSAGLSNQLIEGISGLVAVVFMITVGIWLHNQSRQKEYGKTMTAKAETAIANGGIVTLSLLSFFSVFREGAETVVFYIGMSSSIQLSQLILGFLAGVLLLGIIGFFILKGSYKIPLKPFFLIASLCIYYLTFKFIGQSVHSLQAINMMPSHYVNFVPVVSKIGLYPSLESVIPQLLLVLFVMYFQFKKDKKDNNLNLTV</sequence>
<evidence type="ECO:0000313" key="8">
    <source>
        <dbReference type="Proteomes" id="UP000682134"/>
    </source>
</evidence>
<organism evidence="7 8">
    <name type="scientific">Gottfriedia endophytica</name>
    <dbReference type="NCBI Taxonomy" id="2820819"/>
    <lineage>
        <taxon>Bacteria</taxon>
        <taxon>Bacillati</taxon>
        <taxon>Bacillota</taxon>
        <taxon>Bacilli</taxon>
        <taxon>Bacillales</taxon>
        <taxon>Bacillaceae</taxon>
        <taxon>Gottfriedia</taxon>
    </lineage>
</organism>
<gene>
    <name evidence="7" type="ORF">J5Y03_11855</name>
</gene>
<evidence type="ECO:0000256" key="3">
    <source>
        <dbReference type="ARBA" id="ARBA00022692"/>
    </source>
</evidence>
<keyword evidence="4 6" id="KW-1133">Transmembrane helix</keyword>
<feature type="transmembrane region" description="Helical" evidence="6">
    <location>
        <begin position="348"/>
        <end position="370"/>
    </location>
</feature>
<reference evidence="7" key="1">
    <citation type="submission" date="2021-04" db="EMBL/GenBank/DDBJ databases">
        <title>Genome seq and assembly of Bacillus sp.</title>
        <authorList>
            <person name="Chhetri G."/>
        </authorList>
    </citation>
    <scope>NUCLEOTIDE SEQUENCE</scope>
    <source>
        <strain evidence="7">RG28</strain>
    </source>
</reference>
<proteinExistence type="inferred from homology"/>
<comment type="subcellular location">
    <subcellularLocation>
        <location evidence="1">Membrane</location>
        <topology evidence="1">Multi-pass membrane protein</topology>
    </subcellularLocation>
</comment>
<feature type="transmembrane region" description="Helical" evidence="6">
    <location>
        <begin position="493"/>
        <end position="515"/>
    </location>
</feature>
<dbReference type="PANTHER" id="PTHR31632:SF2">
    <property type="entry name" value="PLASMA MEMBRANE IRON PERMEASE"/>
    <property type="match status" value="1"/>
</dbReference>
<dbReference type="GO" id="GO:0033573">
    <property type="term" value="C:high-affinity iron permease complex"/>
    <property type="evidence" value="ECO:0007669"/>
    <property type="project" value="InterPro"/>
</dbReference>
<dbReference type="Proteomes" id="UP000682134">
    <property type="component" value="Unassembled WGS sequence"/>
</dbReference>
<dbReference type="AlphaFoldDB" id="A0A940NQE5"/>
<evidence type="ECO:0000256" key="4">
    <source>
        <dbReference type="ARBA" id="ARBA00022989"/>
    </source>
</evidence>
<comment type="similarity">
    <text evidence="2">Belongs to the oxidase-dependent Fe transporter (OFeT) (TC 9.A.10.1) family.</text>
</comment>
<dbReference type="RefSeq" id="WP_209405868.1">
    <property type="nucleotide sequence ID" value="NZ_JAGIYQ010000007.1"/>
</dbReference>
<evidence type="ECO:0000256" key="5">
    <source>
        <dbReference type="ARBA" id="ARBA00023136"/>
    </source>
</evidence>
<keyword evidence="8" id="KW-1185">Reference proteome</keyword>
<protein>
    <submittedName>
        <fullName evidence="7">FTR1 family protein</fullName>
    </submittedName>
</protein>
<accession>A0A940NQE5</accession>
<evidence type="ECO:0000256" key="6">
    <source>
        <dbReference type="SAM" id="Phobius"/>
    </source>
</evidence>
<comment type="caution">
    <text evidence="7">The sequence shown here is derived from an EMBL/GenBank/DDBJ whole genome shotgun (WGS) entry which is preliminary data.</text>
</comment>
<evidence type="ECO:0000256" key="1">
    <source>
        <dbReference type="ARBA" id="ARBA00004141"/>
    </source>
</evidence>
<keyword evidence="3 6" id="KW-0812">Transmembrane</keyword>
<feature type="transmembrane region" description="Helical" evidence="6">
    <location>
        <begin position="535"/>
        <end position="557"/>
    </location>
</feature>
<dbReference type="Pfam" id="PF03239">
    <property type="entry name" value="FTR1"/>
    <property type="match status" value="1"/>
</dbReference>
<feature type="transmembrane region" description="Helical" evidence="6">
    <location>
        <begin position="382"/>
        <end position="402"/>
    </location>
</feature>
<feature type="transmembrane region" description="Helical" evidence="6">
    <location>
        <begin position="422"/>
        <end position="440"/>
    </location>
</feature>
<dbReference type="InterPro" id="IPR004923">
    <property type="entry name" value="FTR1/Fip1/EfeU"/>
</dbReference>